<evidence type="ECO:0000256" key="1">
    <source>
        <dbReference type="ARBA" id="ARBA00023015"/>
    </source>
</evidence>
<reference evidence="5 6" key="1">
    <citation type="submission" date="2021-02" db="EMBL/GenBank/DDBJ databases">
        <title>Bacillus sp. RD4P76, an endophyte from a halophyte.</title>
        <authorList>
            <person name="Sun J.-Q."/>
        </authorList>
    </citation>
    <scope>NUCLEOTIDE SEQUENCE [LARGE SCALE GENOMIC DNA]</scope>
    <source>
        <strain evidence="5 6">RD4P76</strain>
    </source>
</reference>
<sequence length="146" mass="16952">MDYKKYKLDESLGYKLFHASRLITNRLNQNFRKDGLPVTHEQWQVLFRLYEEDGLTQQKLSIINEKDQPSTSRLIDNMIKRDLVKRVSHPTDGRTNIIYLTDASKDMMNSLLFNASKTVSEASIGITNQDMATCLRVLDKIRKNLS</sequence>
<dbReference type="SUPFAM" id="SSF46785">
    <property type="entry name" value="Winged helix' DNA-binding domain"/>
    <property type="match status" value="1"/>
</dbReference>
<feature type="domain" description="HTH marR-type" evidence="4">
    <location>
        <begin position="9"/>
        <end position="143"/>
    </location>
</feature>
<evidence type="ECO:0000313" key="6">
    <source>
        <dbReference type="Proteomes" id="UP001518925"/>
    </source>
</evidence>
<protein>
    <submittedName>
        <fullName evidence="5">Winged helix-turn-helix transcriptional regulator</fullName>
    </submittedName>
</protein>
<keyword evidence="1" id="KW-0805">Transcription regulation</keyword>
<keyword evidence="3" id="KW-0804">Transcription</keyword>
<dbReference type="PROSITE" id="PS50995">
    <property type="entry name" value="HTH_MARR_2"/>
    <property type="match status" value="1"/>
</dbReference>
<dbReference type="InterPro" id="IPR039422">
    <property type="entry name" value="MarR/SlyA-like"/>
</dbReference>
<dbReference type="InterPro" id="IPR036388">
    <property type="entry name" value="WH-like_DNA-bd_sf"/>
</dbReference>
<dbReference type="InterPro" id="IPR036390">
    <property type="entry name" value="WH_DNA-bd_sf"/>
</dbReference>
<dbReference type="SMART" id="SM00347">
    <property type="entry name" value="HTH_MARR"/>
    <property type="match status" value="1"/>
</dbReference>
<evidence type="ECO:0000313" key="5">
    <source>
        <dbReference type="EMBL" id="MBM6618931.1"/>
    </source>
</evidence>
<dbReference type="PANTHER" id="PTHR33164">
    <property type="entry name" value="TRANSCRIPTIONAL REGULATOR, MARR FAMILY"/>
    <property type="match status" value="1"/>
</dbReference>
<gene>
    <name evidence="5" type="ORF">JR050_14775</name>
</gene>
<dbReference type="PANTHER" id="PTHR33164:SF64">
    <property type="entry name" value="TRANSCRIPTIONAL REGULATOR SLYA"/>
    <property type="match status" value="1"/>
</dbReference>
<dbReference type="Pfam" id="PF12802">
    <property type="entry name" value="MarR_2"/>
    <property type="match status" value="1"/>
</dbReference>
<keyword evidence="2" id="KW-0238">DNA-binding</keyword>
<proteinExistence type="predicted"/>
<dbReference type="RefSeq" id="WP_204204271.1">
    <property type="nucleotide sequence ID" value="NZ_JAFELM010000036.1"/>
</dbReference>
<evidence type="ECO:0000256" key="3">
    <source>
        <dbReference type="ARBA" id="ARBA00023163"/>
    </source>
</evidence>
<organism evidence="5 6">
    <name type="scientific">Bacillus suaedaesalsae</name>
    <dbReference type="NCBI Taxonomy" id="2810349"/>
    <lineage>
        <taxon>Bacteria</taxon>
        <taxon>Bacillati</taxon>
        <taxon>Bacillota</taxon>
        <taxon>Bacilli</taxon>
        <taxon>Bacillales</taxon>
        <taxon>Bacillaceae</taxon>
        <taxon>Bacillus</taxon>
    </lineage>
</organism>
<dbReference type="InterPro" id="IPR000835">
    <property type="entry name" value="HTH_MarR-typ"/>
</dbReference>
<dbReference type="Proteomes" id="UP001518925">
    <property type="component" value="Unassembled WGS sequence"/>
</dbReference>
<comment type="caution">
    <text evidence="5">The sequence shown here is derived from an EMBL/GenBank/DDBJ whole genome shotgun (WGS) entry which is preliminary data.</text>
</comment>
<keyword evidence="6" id="KW-1185">Reference proteome</keyword>
<dbReference type="Gene3D" id="1.10.10.10">
    <property type="entry name" value="Winged helix-like DNA-binding domain superfamily/Winged helix DNA-binding domain"/>
    <property type="match status" value="1"/>
</dbReference>
<name>A0ABS2DKJ9_9BACI</name>
<evidence type="ECO:0000259" key="4">
    <source>
        <dbReference type="PROSITE" id="PS50995"/>
    </source>
</evidence>
<dbReference type="EMBL" id="JAFELM010000036">
    <property type="protein sequence ID" value="MBM6618931.1"/>
    <property type="molecule type" value="Genomic_DNA"/>
</dbReference>
<accession>A0ABS2DKJ9</accession>
<evidence type="ECO:0000256" key="2">
    <source>
        <dbReference type="ARBA" id="ARBA00023125"/>
    </source>
</evidence>